<evidence type="ECO:0000313" key="1">
    <source>
        <dbReference type="EMBL" id="KKK33196.1"/>
    </source>
</evidence>
<dbReference type="RefSeq" id="WP_046526343.1">
    <property type="nucleotide sequence ID" value="NZ_LAYY01000101.1"/>
</dbReference>
<dbReference type="Proteomes" id="UP000034166">
    <property type="component" value="Unassembled WGS sequence"/>
</dbReference>
<dbReference type="EMBL" id="LAYY01000101">
    <property type="protein sequence ID" value="KKK33196.1"/>
    <property type="molecule type" value="Genomic_DNA"/>
</dbReference>
<proteinExistence type="predicted"/>
<keyword evidence="2" id="KW-1185">Reference proteome</keyword>
<dbReference type="AlphaFoldDB" id="A0A0M2SHT6"/>
<organism evidence="1 2">
    <name type="scientific">Mesobacillus campisalis</name>
    <dbReference type="NCBI Taxonomy" id="1408103"/>
    <lineage>
        <taxon>Bacteria</taxon>
        <taxon>Bacillati</taxon>
        <taxon>Bacillota</taxon>
        <taxon>Bacilli</taxon>
        <taxon>Bacillales</taxon>
        <taxon>Bacillaceae</taxon>
        <taxon>Mesobacillus</taxon>
    </lineage>
</organism>
<evidence type="ECO:0000313" key="2">
    <source>
        <dbReference type="Proteomes" id="UP000034166"/>
    </source>
</evidence>
<accession>A0A0M2SHT6</accession>
<reference evidence="1 2" key="1">
    <citation type="submission" date="2015-04" db="EMBL/GenBank/DDBJ databases">
        <title>Taxonomic description and genome sequence of Bacillus campisalis sp. nov., a novel member of the genus Bacillus isolated from solar saltern.</title>
        <authorList>
            <person name="Mathan Kumar R."/>
            <person name="Kaur G."/>
            <person name="Kumar A."/>
            <person name="Singh N.K."/>
            <person name="Kaur N."/>
            <person name="Kumar N."/>
            <person name="Mayilraj S."/>
        </authorList>
    </citation>
    <scope>NUCLEOTIDE SEQUENCE [LARGE SCALE GENOMIC DNA]</scope>
    <source>
        <strain evidence="1 2">SA2-6</strain>
    </source>
</reference>
<dbReference type="InterPro" id="IPR023164">
    <property type="entry name" value="YqgQ-like_sf"/>
</dbReference>
<comment type="caution">
    <text evidence="1">The sequence shown here is derived from an EMBL/GenBank/DDBJ whole genome shotgun (WGS) entry which is preliminary data.</text>
</comment>
<dbReference type="Pfam" id="PF06014">
    <property type="entry name" value="YqgQ-like"/>
    <property type="match status" value="1"/>
</dbReference>
<gene>
    <name evidence="1" type="ORF">WQ57_25030</name>
</gene>
<dbReference type="OrthoDB" id="2361671at2"/>
<sequence length="68" mass="8096">MKSIYDIQQYLKSFGTVIYVGDRLADLELMEAELKDMYRAQLIQPGDFQTAIMLLRHEIMLEKEKRQK</sequence>
<dbReference type="InterPro" id="IPR009256">
    <property type="entry name" value="YqgQ-like"/>
</dbReference>
<name>A0A0M2SHT6_9BACI</name>
<dbReference type="PATRIC" id="fig|1408103.3.peg.5401"/>
<dbReference type="Gene3D" id="1.10.287.760">
    <property type="entry name" value="YqgQ-like"/>
    <property type="match status" value="1"/>
</dbReference>
<protein>
    <submittedName>
        <fullName evidence="1">Cytosolic protein</fullName>
    </submittedName>
</protein>
<dbReference type="SUPFAM" id="SSF158379">
    <property type="entry name" value="YqgQ-like"/>
    <property type="match status" value="1"/>
</dbReference>